<dbReference type="Gene3D" id="1.10.357.10">
    <property type="entry name" value="Tetracycline Repressor, domain 2"/>
    <property type="match status" value="1"/>
</dbReference>
<feature type="compositionally biased region" description="Low complexity" evidence="5">
    <location>
        <begin position="208"/>
        <end position="218"/>
    </location>
</feature>
<dbReference type="SUPFAM" id="SSF46689">
    <property type="entry name" value="Homeodomain-like"/>
    <property type="match status" value="1"/>
</dbReference>
<evidence type="ECO:0000256" key="5">
    <source>
        <dbReference type="SAM" id="MobiDB-lite"/>
    </source>
</evidence>
<dbReference type="PANTHER" id="PTHR30055:SF234">
    <property type="entry name" value="HTH-TYPE TRANSCRIPTIONAL REGULATOR BETI"/>
    <property type="match status" value="1"/>
</dbReference>
<evidence type="ECO:0000256" key="3">
    <source>
        <dbReference type="ARBA" id="ARBA00023163"/>
    </source>
</evidence>
<name>A0ABW4FR47_9PSEU</name>
<dbReference type="Proteomes" id="UP001597145">
    <property type="component" value="Unassembled WGS sequence"/>
</dbReference>
<protein>
    <submittedName>
        <fullName evidence="7">TetR/AcrR family transcriptional regulator</fullName>
    </submittedName>
</protein>
<dbReference type="InterPro" id="IPR050109">
    <property type="entry name" value="HTH-type_TetR-like_transc_reg"/>
</dbReference>
<reference evidence="8" key="1">
    <citation type="journal article" date="2019" name="Int. J. Syst. Evol. Microbiol.">
        <title>The Global Catalogue of Microorganisms (GCM) 10K type strain sequencing project: providing services to taxonomists for standard genome sequencing and annotation.</title>
        <authorList>
            <consortium name="The Broad Institute Genomics Platform"/>
            <consortium name="The Broad Institute Genome Sequencing Center for Infectious Disease"/>
            <person name="Wu L."/>
            <person name="Ma J."/>
        </authorList>
    </citation>
    <scope>NUCLEOTIDE SEQUENCE [LARGE SCALE GENOMIC DNA]</scope>
    <source>
        <strain evidence="8">JCM 12165</strain>
    </source>
</reference>
<feature type="DNA-binding region" description="H-T-H motif" evidence="4">
    <location>
        <begin position="34"/>
        <end position="53"/>
    </location>
</feature>
<organism evidence="7 8">
    <name type="scientific">Pseudonocardia aurantiaca</name>
    <dbReference type="NCBI Taxonomy" id="75290"/>
    <lineage>
        <taxon>Bacteria</taxon>
        <taxon>Bacillati</taxon>
        <taxon>Actinomycetota</taxon>
        <taxon>Actinomycetes</taxon>
        <taxon>Pseudonocardiales</taxon>
        <taxon>Pseudonocardiaceae</taxon>
        <taxon>Pseudonocardia</taxon>
    </lineage>
</organism>
<evidence type="ECO:0000256" key="1">
    <source>
        <dbReference type="ARBA" id="ARBA00023015"/>
    </source>
</evidence>
<dbReference type="EMBL" id="JBHUCP010000019">
    <property type="protein sequence ID" value="MFD1532737.1"/>
    <property type="molecule type" value="Genomic_DNA"/>
</dbReference>
<evidence type="ECO:0000256" key="4">
    <source>
        <dbReference type="PROSITE-ProRule" id="PRU00335"/>
    </source>
</evidence>
<keyword evidence="8" id="KW-1185">Reference proteome</keyword>
<dbReference type="Pfam" id="PF00440">
    <property type="entry name" value="TetR_N"/>
    <property type="match status" value="1"/>
</dbReference>
<dbReference type="PANTHER" id="PTHR30055">
    <property type="entry name" value="HTH-TYPE TRANSCRIPTIONAL REGULATOR RUTR"/>
    <property type="match status" value="1"/>
</dbReference>
<dbReference type="PROSITE" id="PS50977">
    <property type="entry name" value="HTH_TETR_2"/>
    <property type="match status" value="1"/>
</dbReference>
<evidence type="ECO:0000313" key="7">
    <source>
        <dbReference type="EMBL" id="MFD1532737.1"/>
    </source>
</evidence>
<dbReference type="PRINTS" id="PR00455">
    <property type="entry name" value="HTHTETR"/>
</dbReference>
<feature type="region of interest" description="Disordered" evidence="5">
    <location>
        <begin position="197"/>
        <end position="218"/>
    </location>
</feature>
<accession>A0ABW4FR47</accession>
<evidence type="ECO:0000259" key="6">
    <source>
        <dbReference type="PROSITE" id="PS50977"/>
    </source>
</evidence>
<dbReference type="InterPro" id="IPR009057">
    <property type="entry name" value="Homeodomain-like_sf"/>
</dbReference>
<dbReference type="InterPro" id="IPR001647">
    <property type="entry name" value="HTH_TetR"/>
</dbReference>
<proteinExistence type="predicted"/>
<evidence type="ECO:0000313" key="8">
    <source>
        <dbReference type="Proteomes" id="UP001597145"/>
    </source>
</evidence>
<comment type="caution">
    <text evidence="7">The sequence shown here is derived from an EMBL/GenBank/DDBJ whole genome shotgun (WGS) entry which is preliminary data.</text>
</comment>
<keyword evidence="3" id="KW-0804">Transcription</keyword>
<feature type="domain" description="HTH tetR-type" evidence="6">
    <location>
        <begin position="11"/>
        <end position="71"/>
    </location>
</feature>
<dbReference type="RefSeq" id="WP_343978428.1">
    <property type="nucleotide sequence ID" value="NZ_BAAAJG010000010.1"/>
</dbReference>
<keyword evidence="2 4" id="KW-0238">DNA-binding</keyword>
<evidence type="ECO:0000256" key="2">
    <source>
        <dbReference type="ARBA" id="ARBA00023125"/>
    </source>
</evidence>
<sequence length="218" mass="24247">MPRGNPSDGGLTTRERVLQEAASQFIDHGFTRTPLSWISARLGVTKAALYYHFESKDELLIALVSPLLDRVDQLLEDMEKRPNGEHDKRLLLERYADILAQDRRAAAILGRDLNVSSHPAIAPRIENHVRRLMDLLTGSVPDPEELVRVSSAMTIIQRGLVGRASEQKTVGALSRDEHRRILVRLAFGILEQRFADGTAPADPPSPVPRLVSRPGRVS</sequence>
<keyword evidence="1" id="KW-0805">Transcription regulation</keyword>
<gene>
    <name evidence="7" type="ORF">ACFSCY_25265</name>
</gene>